<dbReference type="InterPro" id="IPR015943">
    <property type="entry name" value="WD40/YVTN_repeat-like_dom_sf"/>
</dbReference>
<feature type="region of interest" description="Disordered" evidence="1">
    <location>
        <begin position="32"/>
        <end position="54"/>
    </location>
</feature>
<accession>A0A316TME1</accession>
<dbReference type="AlphaFoldDB" id="A0A316TME1"/>
<dbReference type="InterPro" id="IPR018910">
    <property type="entry name" value="LpqB_C"/>
</dbReference>
<gene>
    <name evidence="3" type="ORF">DJ010_02025</name>
</gene>
<feature type="domain" description="GerMN" evidence="2">
    <location>
        <begin position="198"/>
        <end position="287"/>
    </location>
</feature>
<name>A0A316TME1_9ACTN</name>
<keyword evidence="4" id="KW-1185">Reference proteome</keyword>
<dbReference type="Proteomes" id="UP000245507">
    <property type="component" value="Unassembled WGS sequence"/>
</dbReference>
<dbReference type="Pfam" id="PF10647">
    <property type="entry name" value="Gmad1"/>
    <property type="match status" value="1"/>
</dbReference>
<dbReference type="Pfam" id="PF10646">
    <property type="entry name" value="Germane"/>
    <property type="match status" value="1"/>
</dbReference>
<dbReference type="EMBL" id="QGDD01000001">
    <property type="protein sequence ID" value="PWN04439.1"/>
    <property type="molecule type" value="Genomic_DNA"/>
</dbReference>
<reference evidence="3 4" key="1">
    <citation type="submission" date="2018-05" db="EMBL/GenBank/DDBJ databases">
        <title>Nocardioides silvaticus genome.</title>
        <authorList>
            <person name="Li C."/>
            <person name="Wang G."/>
        </authorList>
    </citation>
    <scope>NUCLEOTIDE SEQUENCE [LARGE SCALE GENOMIC DNA]</scope>
    <source>
        <strain evidence="3 4">CCTCC AB 2018079</strain>
    </source>
</reference>
<dbReference type="OrthoDB" id="3226781at2"/>
<dbReference type="SMART" id="SM00909">
    <property type="entry name" value="Germane"/>
    <property type="match status" value="1"/>
</dbReference>
<dbReference type="Gene3D" id="2.130.10.10">
    <property type="entry name" value="YVTN repeat-like/Quinoprotein amine dehydrogenase"/>
    <property type="match status" value="1"/>
</dbReference>
<dbReference type="InterPro" id="IPR019606">
    <property type="entry name" value="GerMN"/>
</dbReference>
<dbReference type="Pfam" id="PF25976">
    <property type="entry name" value="LpqB_N"/>
    <property type="match status" value="1"/>
</dbReference>
<evidence type="ECO:0000259" key="2">
    <source>
        <dbReference type="SMART" id="SM00909"/>
    </source>
</evidence>
<dbReference type="SUPFAM" id="SSF82171">
    <property type="entry name" value="DPP6 N-terminal domain-like"/>
    <property type="match status" value="1"/>
</dbReference>
<sequence>MSRAARAAAALVLVVLLTGCVGLPRSGPVIDANVPGDQSGDPVSSFDGRSPQPGDSRLAIVNGFLEAMMAWPISTSAAKEYLAEDAAEEWDPTSTVVYSDLATPQERGSSVSIRMRDAALLDESGGWRGAVPADRSTLTFQLTVEDGEFRILNPMDALVVRTSWFHDRYRQASLYYFDPTGEVLVPEPVFVPVGDTFATSLVTALLAGPPPRLRDVVTSYLPDNLTVGLSVPVIDGVATLDLSGDALTPSPAVAELILAQLAATVRQEPTIRALRVTIGGELLDPPGSETTYDVRATDDYDAADTGSAGVLYGLRRGRVVAGSFDDLREVDGPLGREPHDYRSMAVSPVGDRIAAVSADGREVTVAPLRSPRNEVDTLPAGGTAFARPAWDASGRLWLLDRRPGGARVLVSEDGVRVREVQVFGVSGSAARRILVSRDGTRLVALVSRPGGDQLVSARVVLDQSGRIARIVESTVIRSFEGDQRAIDVAWTGPAEIALLLPARPGELFEVQAVSVDGATVEGGTPSTFVPGRAIGLAGEPDPETPVYAVARDELGDVRTGVRYPVKPVRELDYGG</sequence>
<protein>
    <recommendedName>
        <fullName evidence="2">GerMN domain-containing protein</fullName>
    </recommendedName>
</protein>
<dbReference type="InterPro" id="IPR059026">
    <property type="entry name" value="LpqB_N"/>
</dbReference>
<evidence type="ECO:0000313" key="4">
    <source>
        <dbReference type="Proteomes" id="UP000245507"/>
    </source>
</evidence>
<proteinExistence type="predicted"/>
<evidence type="ECO:0000256" key="1">
    <source>
        <dbReference type="SAM" id="MobiDB-lite"/>
    </source>
</evidence>
<evidence type="ECO:0000313" key="3">
    <source>
        <dbReference type="EMBL" id="PWN04439.1"/>
    </source>
</evidence>
<dbReference type="RefSeq" id="WP_109691942.1">
    <property type="nucleotide sequence ID" value="NZ_QGDD01000001.1"/>
</dbReference>
<dbReference type="PROSITE" id="PS51257">
    <property type="entry name" value="PROKAR_LIPOPROTEIN"/>
    <property type="match status" value="1"/>
</dbReference>
<comment type="caution">
    <text evidence="3">The sequence shown here is derived from an EMBL/GenBank/DDBJ whole genome shotgun (WGS) entry which is preliminary data.</text>
</comment>
<organism evidence="3 4">
    <name type="scientific">Nocardioides silvaticus</name>
    <dbReference type="NCBI Taxonomy" id="2201891"/>
    <lineage>
        <taxon>Bacteria</taxon>
        <taxon>Bacillati</taxon>
        <taxon>Actinomycetota</taxon>
        <taxon>Actinomycetes</taxon>
        <taxon>Propionibacteriales</taxon>
        <taxon>Nocardioidaceae</taxon>
        <taxon>Nocardioides</taxon>
    </lineage>
</organism>